<dbReference type="PROSITE" id="PS00178">
    <property type="entry name" value="AA_TRNA_LIGASE_I"/>
    <property type="match status" value="1"/>
</dbReference>
<dbReference type="PANTHER" id="PTHR43766:SF1">
    <property type="entry name" value="TRYPTOPHAN--TRNA LIGASE, MITOCHONDRIAL"/>
    <property type="match status" value="1"/>
</dbReference>
<dbReference type="PRINTS" id="PR01039">
    <property type="entry name" value="TRNASYNTHTRP"/>
</dbReference>
<dbReference type="InterPro" id="IPR024109">
    <property type="entry name" value="Trp-tRNA-ligase_bac-type"/>
</dbReference>
<evidence type="ECO:0000256" key="1">
    <source>
        <dbReference type="ARBA" id="ARBA00005594"/>
    </source>
</evidence>
<keyword evidence="2 8" id="KW-0436">Ligase</keyword>
<dbReference type="InterPro" id="IPR002305">
    <property type="entry name" value="aa-tRNA-synth_Ic"/>
</dbReference>
<comment type="subunit">
    <text evidence="8">Homodimer.</text>
</comment>
<feature type="binding site" evidence="8">
    <location>
        <begin position="11"/>
        <end position="13"/>
    </location>
    <ligand>
        <name>ATP</name>
        <dbReference type="ChEBI" id="CHEBI:30616"/>
    </ligand>
</feature>
<evidence type="ECO:0000256" key="2">
    <source>
        <dbReference type="ARBA" id="ARBA00022598"/>
    </source>
</evidence>
<proteinExistence type="inferred from homology"/>
<feature type="binding site" evidence="8">
    <location>
        <begin position="150"/>
        <end position="152"/>
    </location>
    <ligand>
        <name>ATP</name>
        <dbReference type="ChEBI" id="CHEBI:30616"/>
    </ligand>
</feature>
<dbReference type="FunFam" id="1.10.240.10:FF:000005">
    <property type="entry name" value="Tryptophan--tRNA ligase"/>
    <property type="match status" value="1"/>
</dbReference>
<evidence type="ECO:0000256" key="8">
    <source>
        <dbReference type="HAMAP-Rule" id="MF_00140"/>
    </source>
</evidence>
<evidence type="ECO:0000313" key="11">
    <source>
        <dbReference type="Proteomes" id="UP000178417"/>
    </source>
</evidence>
<dbReference type="AlphaFoldDB" id="A0A1F4SVG9"/>
<dbReference type="HAMAP" id="MF_00140_B">
    <property type="entry name" value="Trp_tRNA_synth_B"/>
    <property type="match status" value="1"/>
</dbReference>
<dbReference type="NCBIfam" id="TIGR00233">
    <property type="entry name" value="trpS"/>
    <property type="match status" value="1"/>
</dbReference>
<evidence type="ECO:0000256" key="4">
    <source>
        <dbReference type="ARBA" id="ARBA00022840"/>
    </source>
</evidence>
<evidence type="ECO:0000256" key="9">
    <source>
        <dbReference type="RuleBase" id="RU363036"/>
    </source>
</evidence>
<dbReference type="InterPro" id="IPR001412">
    <property type="entry name" value="aa-tRNA-synth_I_CS"/>
</dbReference>
<dbReference type="InterPro" id="IPR014729">
    <property type="entry name" value="Rossmann-like_a/b/a_fold"/>
</dbReference>
<keyword evidence="5 8" id="KW-0648">Protein biosynthesis</keyword>
<dbReference type="Proteomes" id="UP000178417">
    <property type="component" value="Unassembled WGS sequence"/>
</dbReference>
<dbReference type="InterPro" id="IPR002306">
    <property type="entry name" value="Trp-tRNA-ligase"/>
</dbReference>
<gene>
    <name evidence="8" type="primary">trpS</name>
    <name evidence="10" type="ORF">A2310_08520</name>
</gene>
<feature type="binding site" evidence="8">
    <location>
        <begin position="19"/>
        <end position="20"/>
    </location>
    <ligand>
        <name>ATP</name>
        <dbReference type="ChEBI" id="CHEBI:30616"/>
    </ligand>
</feature>
<feature type="short sequence motif" description="'HIGH' region" evidence="8">
    <location>
        <begin position="12"/>
        <end position="20"/>
    </location>
</feature>
<comment type="similarity">
    <text evidence="1 8 9">Belongs to the class-I aminoacyl-tRNA synthetase family.</text>
</comment>
<feature type="short sequence motif" description="'KMSKS' region" evidence="8">
    <location>
        <begin position="195"/>
        <end position="199"/>
    </location>
</feature>
<sequence length="328" mass="36660">MTRKRVLSGIQPSGKLHLGNLVGALQNWVSLQDKYDCFFFIADYHALTTGYDNVKALPGYIKDVAIDLLAVGLDPKKCVLFKQSDVTAHCELHLLFSMITPLSWLERVPTYKSKIAELKGKDLGTYGFLGYPVLQAVDILLYKPAFVPVGEDQLPHLELTREISRRFNHFYGDIFPEPKALLTHVPTMPGLDGRKMSKSYGNTIALSDTSDDIKKKVNSMITDPARVKKEDIGHPDVCTVFSYHKIFNQAGVPAIEQECKEASRGCVACKKEFLSHLLEILEPIQKRRREIETDENKLHDILADGAKKAKSIASTTLKEAKEAMGLIS</sequence>
<dbReference type="PANTHER" id="PTHR43766">
    <property type="entry name" value="TRYPTOPHAN--TRNA LIGASE, MITOCHONDRIAL"/>
    <property type="match status" value="1"/>
</dbReference>
<comment type="caution">
    <text evidence="8">Lacks conserved residue(s) required for the propagation of feature annotation.</text>
</comment>
<dbReference type="InterPro" id="IPR050203">
    <property type="entry name" value="Trp-tRNA_synthetase"/>
</dbReference>
<evidence type="ECO:0000313" key="10">
    <source>
        <dbReference type="EMBL" id="OGC24435.1"/>
    </source>
</evidence>
<comment type="caution">
    <text evidence="10">The sequence shown here is derived from an EMBL/GenBank/DDBJ whole genome shotgun (WGS) entry which is preliminary data.</text>
</comment>
<keyword evidence="6 8" id="KW-0030">Aminoacyl-tRNA synthetase</keyword>
<dbReference type="GO" id="GO:0005524">
    <property type="term" value="F:ATP binding"/>
    <property type="evidence" value="ECO:0007669"/>
    <property type="project" value="UniProtKB-UniRule"/>
</dbReference>
<dbReference type="GO" id="GO:0004830">
    <property type="term" value="F:tryptophan-tRNA ligase activity"/>
    <property type="evidence" value="ECO:0007669"/>
    <property type="project" value="UniProtKB-UniRule"/>
</dbReference>
<dbReference type="SUPFAM" id="SSF52374">
    <property type="entry name" value="Nucleotidylyl transferase"/>
    <property type="match status" value="1"/>
</dbReference>
<dbReference type="Pfam" id="PF00579">
    <property type="entry name" value="tRNA-synt_1b"/>
    <property type="match status" value="1"/>
</dbReference>
<comment type="catalytic activity">
    <reaction evidence="7 8">
        <text>tRNA(Trp) + L-tryptophan + ATP = L-tryptophyl-tRNA(Trp) + AMP + diphosphate + H(+)</text>
        <dbReference type="Rhea" id="RHEA:24080"/>
        <dbReference type="Rhea" id="RHEA-COMP:9671"/>
        <dbReference type="Rhea" id="RHEA-COMP:9705"/>
        <dbReference type="ChEBI" id="CHEBI:15378"/>
        <dbReference type="ChEBI" id="CHEBI:30616"/>
        <dbReference type="ChEBI" id="CHEBI:33019"/>
        <dbReference type="ChEBI" id="CHEBI:57912"/>
        <dbReference type="ChEBI" id="CHEBI:78442"/>
        <dbReference type="ChEBI" id="CHEBI:78535"/>
        <dbReference type="ChEBI" id="CHEBI:456215"/>
        <dbReference type="EC" id="6.1.1.2"/>
    </reaction>
</comment>
<accession>A0A1F4SVG9</accession>
<reference evidence="10 11" key="1">
    <citation type="journal article" date="2016" name="Nat. Commun.">
        <title>Thousands of microbial genomes shed light on interconnected biogeochemical processes in an aquifer system.</title>
        <authorList>
            <person name="Anantharaman K."/>
            <person name="Brown C.T."/>
            <person name="Hug L.A."/>
            <person name="Sharon I."/>
            <person name="Castelle C.J."/>
            <person name="Probst A.J."/>
            <person name="Thomas B.C."/>
            <person name="Singh A."/>
            <person name="Wilkins M.J."/>
            <person name="Karaoz U."/>
            <person name="Brodie E.L."/>
            <person name="Williams K.H."/>
            <person name="Hubbard S.S."/>
            <person name="Banfield J.F."/>
        </authorList>
    </citation>
    <scope>NUCLEOTIDE SEQUENCE [LARGE SCALE GENOMIC DNA]</scope>
</reference>
<feature type="binding site" evidence="8">
    <location>
        <begin position="195"/>
        <end position="199"/>
    </location>
    <ligand>
        <name>ATP</name>
        <dbReference type="ChEBI" id="CHEBI:30616"/>
    </ligand>
</feature>
<protein>
    <recommendedName>
        <fullName evidence="8">Tryptophan--tRNA ligase</fullName>
        <ecNumber evidence="8">6.1.1.2</ecNumber>
    </recommendedName>
    <alternativeName>
        <fullName evidence="8">Tryptophanyl-tRNA synthetase</fullName>
        <shortName evidence="8">TrpRS</shortName>
    </alternativeName>
</protein>
<dbReference type="Gene3D" id="3.40.50.620">
    <property type="entry name" value="HUPs"/>
    <property type="match status" value="1"/>
</dbReference>
<dbReference type="EC" id="6.1.1.2" evidence="8"/>
<keyword evidence="4 8" id="KW-0067">ATP-binding</keyword>
<dbReference type="EMBL" id="MEUB01000009">
    <property type="protein sequence ID" value="OGC24435.1"/>
    <property type="molecule type" value="Genomic_DNA"/>
</dbReference>
<dbReference type="GO" id="GO:0005829">
    <property type="term" value="C:cytosol"/>
    <property type="evidence" value="ECO:0007669"/>
    <property type="project" value="TreeGrafter"/>
</dbReference>
<dbReference type="GO" id="GO:0006436">
    <property type="term" value="P:tryptophanyl-tRNA aminoacylation"/>
    <property type="evidence" value="ECO:0007669"/>
    <property type="project" value="UniProtKB-UniRule"/>
</dbReference>
<dbReference type="CDD" id="cd00806">
    <property type="entry name" value="TrpRS_core"/>
    <property type="match status" value="1"/>
</dbReference>
<feature type="binding site" evidence="8">
    <location>
        <position position="138"/>
    </location>
    <ligand>
        <name>L-tryptophan</name>
        <dbReference type="ChEBI" id="CHEBI:57912"/>
    </ligand>
</feature>
<name>A0A1F4SVG9_UNCSA</name>
<keyword evidence="3 8" id="KW-0547">Nucleotide-binding</keyword>
<organism evidence="10 11">
    <name type="scientific">candidate division WOR-1 bacterium RIFOXYB2_FULL_37_13</name>
    <dbReference type="NCBI Taxonomy" id="1802579"/>
    <lineage>
        <taxon>Bacteria</taxon>
        <taxon>Bacillati</taxon>
        <taxon>Saganbacteria</taxon>
    </lineage>
</organism>
<evidence type="ECO:0000256" key="3">
    <source>
        <dbReference type="ARBA" id="ARBA00022741"/>
    </source>
</evidence>
<evidence type="ECO:0000256" key="6">
    <source>
        <dbReference type="ARBA" id="ARBA00023146"/>
    </source>
</evidence>
<evidence type="ECO:0000256" key="5">
    <source>
        <dbReference type="ARBA" id="ARBA00022917"/>
    </source>
</evidence>
<comment type="function">
    <text evidence="8">Catalyzes the attachment of tryptophan to tRNA(Trp).</text>
</comment>
<keyword evidence="8" id="KW-0963">Cytoplasm</keyword>
<dbReference type="Gene3D" id="1.10.240.10">
    <property type="entry name" value="Tyrosyl-Transfer RNA Synthetase"/>
    <property type="match status" value="1"/>
</dbReference>
<dbReference type="STRING" id="1802579.A2310_08520"/>
<evidence type="ECO:0000256" key="7">
    <source>
        <dbReference type="ARBA" id="ARBA00049929"/>
    </source>
</evidence>
<comment type="subcellular location">
    <subcellularLocation>
        <location evidence="8">Cytoplasm</location>
    </subcellularLocation>
</comment>